<dbReference type="AlphaFoldDB" id="A0A8X7RRX9"/>
<sequence>MAPVVTSDGGCVRLLGHQTHEHMKNMGEKKRMSQVMSKRDGEEMKHERSIMTETAPVVVLGGVDACRWRQDAKAPARTPLLHGDNRSLVHEPLLRDGGCVTSSRSSNTRTDEEHGGEEENGTSGEQKRWGGDEA</sequence>
<accession>A0A8X7RRX9</accession>
<gene>
    <name evidence="2" type="ORF">Bca52824_039602</name>
</gene>
<organism evidence="2 3">
    <name type="scientific">Brassica carinata</name>
    <name type="common">Ethiopian mustard</name>
    <name type="synonym">Abyssinian cabbage</name>
    <dbReference type="NCBI Taxonomy" id="52824"/>
    <lineage>
        <taxon>Eukaryota</taxon>
        <taxon>Viridiplantae</taxon>
        <taxon>Streptophyta</taxon>
        <taxon>Embryophyta</taxon>
        <taxon>Tracheophyta</taxon>
        <taxon>Spermatophyta</taxon>
        <taxon>Magnoliopsida</taxon>
        <taxon>eudicotyledons</taxon>
        <taxon>Gunneridae</taxon>
        <taxon>Pentapetalae</taxon>
        <taxon>rosids</taxon>
        <taxon>malvids</taxon>
        <taxon>Brassicales</taxon>
        <taxon>Brassicaceae</taxon>
        <taxon>Brassiceae</taxon>
        <taxon>Brassica</taxon>
    </lineage>
</organism>
<feature type="region of interest" description="Disordered" evidence="1">
    <location>
        <begin position="25"/>
        <end position="47"/>
    </location>
</feature>
<dbReference type="EMBL" id="JAAMPC010000009">
    <property type="protein sequence ID" value="KAG2292933.1"/>
    <property type="molecule type" value="Genomic_DNA"/>
</dbReference>
<feature type="region of interest" description="Disordered" evidence="1">
    <location>
        <begin position="92"/>
        <end position="134"/>
    </location>
</feature>
<protein>
    <submittedName>
        <fullName evidence="2">Uncharacterized protein</fullName>
    </submittedName>
</protein>
<evidence type="ECO:0000313" key="3">
    <source>
        <dbReference type="Proteomes" id="UP000886595"/>
    </source>
</evidence>
<name>A0A8X7RRX9_BRACI</name>
<comment type="caution">
    <text evidence="2">The sequence shown here is derived from an EMBL/GenBank/DDBJ whole genome shotgun (WGS) entry which is preliminary data.</text>
</comment>
<evidence type="ECO:0000313" key="2">
    <source>
        <dbReference type="EMBL" id="KAG2292933.1"/>
    </source>
</evidence>
<reference evidence="2 3" key="1">
    <citation type="submission" date="2020-02" db="EMBL/GenBank/DDBJ databases">
        <authorList>
            <person name="Ma Q."/>
            <person name="Huang Y."/>
            <person name="Song X."/>
            <person name="Pei D."/>
        </authorList>
    </citation>
    <scope>NUCLEOTIDE SEQUENCE [LARGE SCALE GENOMIC DNA]</scope>
    <source>
        <strain evidence="2">Sxm20200214</strain>
        <tissue evidence="2">Leaf</tissue>
    </source>
</reference>
<evidence type="ECO:0000256" key="1">
    <source>
        <dbReference type="SAM" id="MobiDB-lite"/>
    </source>
</evidence>
<proteinExistence type="predicted"/>
<dbReference type="Proteomes" id="UP000886595">
    <property type="component" value="Unassembled WGS sequence"/>
</dbReference>
<keyword evidence="3" id="KW-1185">Reference proteome</keyword>
<feature type="compositionally biased region" description="Basic and acidic residues" evidence="1">
    <location>
        <begin position="125"/>
        <end position="134"/>
    </location>
</feature>